<evidence type="ECO:0000256" key="1">
    <source>
        <dbReference type="ARBA" id="ARBA00004651"/>
    </source>
</evidence>
<comment type="subcellular location">
    <subcellularLocation>
        <location evidence="1">Cell membrane</location>
        <topology evidence="1">Multi-pass membrane protein</topology>
    </subcellularLocation>
</comment>
<sequence>MTDETALVPLAVPSEDWSDPWRHPELYSAVTMRRVMAYAVDAGIVLGITGMMWFAMIFLGLLSFGLLLPLLPLVLALVPLAYHIGLIAGPAQATFGMRLFGLRVVSISAIPHGFGGRPTPIQAIIQIVAFYGSVTLTGGLVLIVALFNAKRRTFHDWLAGTVVVTLPADATT</sequence>
<keyword evidence="4 6" id="KW-1133">Transmembrane helix</keyword>
<dbReference type="AlphaFoldDB" id="A0A178M642"/>
<dbReference type="Pfam" id="PF06271">
    <property type="entry name" value="RDD"/>
    <property type="match status" value="1"/>
</dbReference>
<gene>
    <name evidence="8" type="ORF">A6A05_17715</name>
</gene>
<keyword evidence="3 6" id="KW-0812">Transmembrane</keyword>
<feature type="transmembrane region" description="Helical" evidence="6">
    <location>
        <begin position="42"/>
        <end position="64"/>
    </location>
</feature>
<dbReference type="InterPro" id="IPR051791">
    <property type="entry name" value="Pra-immunoreactive"/>
</dbReference>
<evidence type="ECO:0000313" key="9">
    <source>
        <dbReference type="Proteomes" id="UP000078543"/>
    </source>
</evidence>
<feature type="transmembrane region" description="Helical" evidence="6">
    <location>
        <begin position="100"/>
        <end position="117"/>
    </location>
</feature>
<feature type="domain" description="RDD" evidence="7">
    <location>
        <begin position="29"/>
        <end position="160"/>
    </location>
</feature>
<evidence type="ECO:0000256" key="6">
    <source>
        <dbReference type="SAM" id="Phobius"/>
    </source>
</evidence>
<dbReference type="InterPro" id="IPR010432">
    <property type="entry name" value="RDD"/>
</dbReference>
<evidence type="ECO:0000256" key="4">
    <source>
        <dbReference type="ARBA" id="ARBA00022989"/>
    </source>
</evidence>
<dbReference type="EMBL" id="LWQU01000201">
    <property type="protein sequence ID" value="OAN44231.1"/>
    <property type="molecule type" value="Genomic_DNA"/>
</dbReference>
<dbReference type="RefSeq" id="WP_068504674.1">
    <property type="nucleotide sequence ID" value="NZ_LWQU01000201.1"/>
</dbReference>
<keyword evidence="5 6" id="KW-0472">Membrane</keyword>
<dbReference type="STRING" id="1437059.A6A05_17715"/>
<dbReference type="OrthoDB" id="7270324at2"/>
<organism evidence="8 9">
    <name type="scientific">Magnetospirillum moscoviense</name>
    <dbReference type="NCBI Taxonomy" id="1437059"/>
    <lineage>
        <taxon>Bacteria</taxon>
        <taxon>Pseudomonadati</taxon>
        <taxon>Pseudomonadota</taxon>
        <taxon>Alphaproteobacteria</taxon>
        <taxon>Rhodospirillales</taxon>
        <taxon>Rhodospirillaceae</taxon>
        <taxon>Magnetospirillum</taxon>
    </lineage>
</organism>
<evidence type="ECO:0000259" key="7">
    <source>
        <dbReference type="Pfam" id="PF06271"/>
    </source>
</evidence>
<keyword evidence="2" id="KW-1003">Cell membrane</keyword>
<evidence type="ECO:0000256" key="3">
    <source>
        <dbReference type="ARBA" id="ARBA00022692"/>
    </source>
</evidence>
<dbReference type="PANTHER" id="PTHR36115">
    <property type="entry name" value="PROLINE-RICH ANTIGEN HOMOLOG-RELATED"/>
    <property type="match status" value="1"/>
</dbReference>
<accession>A0A178M642</accession>
<feature type="transmembrane region" description="Helical" evidence="6">
    <location>
        <begin position="123"/>
        <end position="147"/>
    </location>
</feature>
<evidence type="ECO:0000256" key="5">
    <source>
        <dbReference type="ARBA" id="ARBA00023136"/>
    </source>
</evidence>
<dbReference type="GO" id="GO:0005886">
    <property type="term" value="C:plasma membrane"/>
    <property type="evidence" value="ECO:0007669"/>
    <property type="project" value="UniProtKB-SubCell"/>
</dbReference>
<dbReference type="PANTHER" id="PTHR36115:SF10">
    <property type="entry name" value="RDD DOMAIN-CONTAINING PROTEIN"/>
    <property type="match status" value="1"/>
</dbReference>
<dbReference type="Proteomes" id="UP000078543">
    <property type="component" value="Unassembled WGS sequence"/>
</dbReference>
<proteinExistence type="predicted"/>
<reference evidence="8 9" key="1">
    <citation type="submission" date="2016-04" db="EMBL/GenBank/DDBJ databases">
        <title>Draft genome sequence of freshwater magnetotactic bacteria Magnetospirillum marisnigri SP-1 and Magnetospirillum moscoviense BB-1.</title>
        <authorList>
            <person name="Koziaeva V."/>
            <person name="Dziuba M.V."/>
            <person name="Ivanov T.M."/>
            <person name="Kuznetsov B."/>
            <person name="Grouzdev D.S."/>
        </authorList>
    </citation>
    <scope>NUCLEOTIDE SEQUENCE [LARGE SCALE GENOMIC DNA]</scope>
    <source>
        <strain evidence="8 9">BB-1</strain>
    </source>
</reference>
<evidence type="ECO:0000313" key="8">
    <source>
        <dbReference type="EMBL" id="OAN44231.1"/>
    </source>
</evidence>
<comment type="caution">
    <text evidence="8">The sequence shown here is derived from an EMBL/GenBank/DDBJ whole genome shotgun (WGS) entry which is preliminary data.</text>
</comment>
<protein>
    <recommendedName>
        <fullName evidence="7">RDD domain-containing protein</fullName>
    </recommendedName>
</protein>
<keyword evidence="9" id="KW-1185">Reference proteome</keyword>
<name>A0A178M642_9PROT</name>
<evidence type="ECO:0000256" key="2">
    <source>
        <dbReference type="ARBA" id="ARBA00022475"/>
    </source>
</evidence>
<feature type="transmembrane region" description="Helical" evidence="6">
    <location>
        <begin position="70"/>
        <end position="88"/>
    </location>
</feature>